<protein>
    <submittedName>
        <fullName evidence="2">3039_t:CDS:1</fullName>
    </submittedName>
</protein>
<dbReference type="AlphaFoldDB" id="A0A9N9EFP6"/>
<feature type="non-terminal residue" evidence="2">
    <location>
        <position position="1"/>
    </location>
</feature>
<gene>
    <name evidence="2" type="ORF">AGERDE_LOCUS12299</name>
</gene>
<dbReference type="Proteomes" id="UP000789831">
    <property type="component" value="Unassembled WGS sequence"/>
</dbReference>
<evidence type="ECO:0000313" key="2">
    <source>
        <dbReference type="EMBL" id="CAG8671982.1"/>
    </source>
</evidence>
<organism evidence="2 3">
    <name type="scientific">Ambispora gerdemannii</name>
    <dbReference type="NCBI Taxonomy" id="144530"/>
    <lineage>
        <taxon>Eukaryota</taxon>
        <taxon>Fungi</taxon>
        <taxon>Fungi incertae sedis</taxon>
        <taxon>Mucoromycota</taxon>
        <taxon>Glomeromycotina</taxon>
        <taxon>Glomeromycetes</taxon>
        <taxon>Archaeosporales</taxon>
        <taxon>Ambisporaceae</taxon>
        <taxon>Ambispora</taxon>
    </lineage>
</organism>
<name>A0A9N9EFP6_9GLOM</name>
<keyword evidence="3" id="KW-1185">Reference proteome</keyword>
<evidence type="ECO:0000313" key="3">
    <source>
        <dbReference type="Proteomes" id="UP000789831"/>
    </source>
</evidence>
<comment type="caution">
    <text evidence="2">The sequence shown here is derived from an EMBL/GenBank/DDBJ whole genome shotgun (WGS) entry which is preliminary data.</text>
</comment>
<sequence>MEEESAVLMEGVENFGSSTNLEQDDSRYQAVQEQSTQLPQGR</sequence>
<reference evidence="2" key="1">
    <citation type="submission" date="2021-06" db="EMBL/GenBank/DDBJ databases">
        <authorList>
            <person name="Kallberg Y."/>
            <person name="Tangrot J."/>
            <person name="Rosling A."/>
        </authorList>
    </citation>
    <scope>NUCLEOTIDE SEQUENCE</scope>
    <source>
        <strain evidence="2">MT106</strain>
    </source>
</reference>
<feature type="compositionally biased region" description="Polar residues" evidence="1">
    <location>
        <begin position="29"/>
        <end position="42"/>
    </location>
</feature>
<feature type="region of interest" description="Disordered" evidence="1">
    <location>
        <begin position="1"/>
        <end position="42"/>
    </location>
</feature>
<evidence type="ECO:0000256" key="1">
    <source>
        <dbReference type="SAM" id="MobiDB-lite"/>
    </source>
</evidence>
<proteinExistence type="predicted"/>
<accession>A0A9N9EFP6</accession>
<dbReference type="EMBL" id="CAJVPL010007917">
    <property type="protein sequence ID" value="CAG8671982.1"/>
    <property type="molecule type" value="Genomic_DNA"/>
</dbReference>